<sequence>MDKKKFLTLTTTGFALFAMFFGAGNLVIPPYIGLKMGAASGAAFVGFFLSGIFIPFLAVLMVSSVGTTFSDLGKRFPAPFVNSLVVLTIVVFGPIVCVPRSGSTTYEVAIEPFFPMIGKIAFGAIFFAITLFLALSRSKLVDIIGRWLTPILFLSLIVLIVEGTMNAPKGLTDNGVGFKEAFTFGFSTGYLTLDVLSGVIFSGLIISSIIQKGYSSERQKREITILSGIIAAGCLIFIYGGLLYLGATSDVVAGENVKYIDILKHIAHNGLGSYGAVIISVAVAFACLTTAVAIVSAMGAIFETLSHGRIPYRWGVWACCIVSFVLSIQSVDEIIHYAGYILDFVYPITIALTLFMLLFGKRVKAKAPYIIGVSFTAVFSAIFVIGNLVGSETLKSIQMSLPLAQYHIEWLLPAFAVFGITYLVKSEKRKVIND</sequence>
<dbReference type="GO" id="GO:0005304">
    <property type="term" value="F:L-valine transmembrane transporter activity"/>
    <property type="evidence" value="ECO:0007669"/>
    <property type="project" value="TreeGrafter"/>
</dbReference>
<dbReference type="GO" id="GO:0015190">
    <property type="term" value="F:L-leucine transmembrane transporter activity"/>
    <property type="evidence" value="ECO:0007669"/>
    <property type="project" value="TreeGrafter"/>
</dbReference>
<feature type="transmembrane region" description="Helical" evidence="9">
    <location>
        <begin position="337"/>
        <end position="360"/>
    </location>
</feature>
<evidence type="ECO:0000313" key="10">
    <source>
        <dbReference type="EMBL" id="SDW55162.1"/>
    </source>
</evidence>
<organism evidence="10 11">
    <name type="scientific">Capnocytophaga granulosa</name>
    <dbReference type="NCBI Taxonomy" id="45242"/>
    <lineage>
        <taxon>Bacteria</taxon>
        <taxon>Pseudomonadati</taxon>
        <taxon>Bacteroidota</taxon>
        <taxon>Flavobacteriia</taxon>
        <taxon>Flavobacteriales</taxon>
        <taxon>Flavobacteriaceae</taxon>
        <taxon>Capnocytophaga</taxon>
    </lineage>
</organism>
<proteinExistence type="inferred from homology"/>
<dbReference type="Proteomes" id="UP000182771">
    <property type="component" value="Unassembled WGS sequence"/>
</dbReference>
<dbReference type="GO" id="GO:0005886">
    <property type="term" value="C:plasma membrane"/>
    <property type="evidence" value="ECO:0007669"/>
    <property type="project" value="UniProtKB-SubCell"/>
</dbReference>
<feature type="transmembrane region" description="Helical" evidence="9">
    <location>
        <begin position="223"/>
        <end position="245"/>
    </location>
</feature>
<comment type="similarity">
    <text evidence="2">Belongs to the branched chain amino acid transporter family.</text>
</comment>
<accession>A0A1H2UG77</accession>
<protein>
    <submittedName>
        <fullName evidence="10">Branched-chain amino acid:cation transporter, LIVCS family</fullName>
    </submittedName>
</protein>
<dbReference type="OrthoDB" id="9783920at2"/>
<feature type="transmembrane region" description="Helical" evidence="9">
    <location>
        <begin position="38"/>
        <end position="64"/>
    </location>
</feature>
<evidence type="ECO:0000256" key="4">
    <source>
        <dbReference type="ARBA" id="ARBA00022475"/>
    </source>
</evidence>
<gene>
    <name evidence="10" type="ORF">SAMN05444420_102515</name>
</gene>
<feature type="transmembrane region" description="Helical" evidence="9">
    <location>
        <begin position="76"/>
        <end position="96"/>
    </location>
</feature>
<dbReference type="PANTHER" id="PTHR30588">
    <property type="entry name" value="BRANCHED-CHAIN AMINO ACID TRANSPORT SYSTEM 2 CARRIER PROTEIN"/>
    <property type="match status" value="1"/>
</dbReference>
<keyword evidence="11" id="KW-1185">Reference proteome</keyword>
<feature type="transmembrane region" description="Helical" evidence="9">
    <location>
        <begin position="147"/>
        <end position="167"/>
    </location>
</feature>
<evidence type="ECO:0000313" key="11">
    <source>
        <dbReference type="Proteomes" id="UP000182771"/>
    </source>
</evidence>
<evidence type="ECO:0000256" key="7">
    <source>
        <dbReference type="ARBA" id="ARBA00022989"/>
    </source>
</evidence>
<feature type="transmembrane region" description="Helical" evidence="9">
    <location>
        <begin position="367"/>
        <end position="386"/>
    </location>
</feature>
<keyword evidence="5 9" id="KW-0812">Transmembrane</keyword>
<evidence type="ECO:0000256" key="5">
    <source>
        <dbReference type="ARBA" id="ARBA00022692"/>
    </source>
</evidence>
<dbReference type="GO" id="GO:0015818">
    <property type="term" value="P:isoleucine transport"/>
    <property type="evidence" value="ECO:0007669"/>
    <property type="project" value="TreeGrafter"/>
</dbReference>
<feature type="transmembrane region" description="Helical" evidence="9">
    <location>
        <begin position="406"/>
        <end position="424"/>
    </location>
</feature>
<keyword evidence="4" id="KW-1003">Cell membrane</keyword>
<dbReference type="InterPro" id="IPR004685">
    <property type="entry name" value="Brnchd-chn_aa_trnsp_Livcs"/>
</dbReference>
<evidence type="ECO:0000256" key="9">
    <source>
        <dbReference type="SAM" id="Phobius"/>
    </source>
</evidence>
<reference evidence="10 11" key="1">
    <citation type="submission" date="2016-10" db="EMBL/GenBank/DDBJ databases">
        <authorList>
            <person name="Varghese N."/>
            <person name="Submissions S."/>
        </authorList>
    </citation>
    <scope>NUCLEOTIDE SEQUENCE [LARGE SCALE GENOMIC DNA]</scope>
    <source>
        <strain evidence="10 11">DSM 11449</strain>
    </source>
</reference>
<dbReference type="GO" id="GO:0015188">
    <property type="term" value="F:L-isoleucine transmembrane transporter activity"/>
    <property type="evidence" value="ECO:0007669"/>
    <property type="project" value="TreeGrafter"/>
</dbReference>
<keyword evidence="8 9" id="KW-0472">Membrane</keyword>
<dbReference type="EMBL" id="FNND01000002">
    <property type="protein sequence ID" value="SDW55162.1"/>
    <property type="molecule type" value="Genomic_DNA"/>
</dbReference>
<dbReference type="RefSeq" id="WP_016419930.1">
    <property type="nucleotide sequence ID" value="NZ_FNND01000002.1"/>
</dbReference>
<keyword evidence="7 9" id="KW-1133">Transmembrane helix</keyword>
<evidence type="ECO:0000256" key="3">
    <source>
        <dbReference type="ARBA" id="ARBA00022448"/>
    </source>
</evidence>
<name>A0A1H2UG77_9FLAO</name>
<feature type="transmembrane region" description="Helical" evidence="9">
    <location>
        <begin position="187"/>
        <end position="211"/>
    </location>
</feature>
<feature type="transmembrane region" description="Helical" evidence="9">
    <location>
        <begin position="274"/>
        <end position="302"/>
    </location>
</feature>
<comment type="subcellular location">
    <subcellularLocation>
        <location evidence="1">Cell membrane</location>
        <topology evidence="1">Multi-pass membrane protein</topology>
    </subcellularLocation>
</comment>
<dbReference type="PANTHER" id="PTHR30588:SF0">
    <property type="entry name" value="BRANCHED-CHAIN AMINO ACID PERMEASE BRNQ"/>
    <property type="match status" value="1"/>
</dbReference>
<feature type="transmembrane region" description="Helical" evidence="9">
    <location>
        <begin position="314"/>
        <end position="331"/>
    </location>
</feature>
<dbReference type="GO" id="GO:0015820">
    <property type="term" value="P:L-leucine transport"/>
    <property type="evidence" value="ECO:0007669"/>
    <property type="project" value="TreeGrafter"/>
</dbReference>
<feature type="transmembrane region" description="Helical" evidence="9">
    <location>
        <begin position="116"/>
        <end position="135"/>
    </location>
</feature>
<dbReference type="AlphaFoldDB" id="A0A1H2UG77"/>
<dbReference type="GeneID" id="85016604"/>
<dbReference type="NCBIfam" id="TIGR00796">
    <property type="entry name" value="livcs"/>
    <property type="match status" value="1"/>
</dbReference>
<comment type="caution">
    <text evidence="10">The sequence shown here is derived from an EMBL/GenBank/DDBJ whole genome shotgun (WGS) entry which is preliminary data.</text>
</comment>
<keyword evidence="3" id="KW-0813">Transport</keyword>
<evidence type="ECO:0000256" key="2">
    <source>
        <dbReference type="ARBA" id="ARBA00008540"/>
    </source>
</evidence>
<evidence type="ECO:0000256" key="6">
    <source>
        <dbReference type="ARBA" id="ARBA00022970"/>
    </source>
</evidence>
<evidence type="ECO:0000256" key="1">
    <source>
        <dbReference type="ARBA" id="ARBA00004651"/>
    </source>
</evidence>
<dbReference type="Pfam" id="PF05525">
    <property type="entry name" value="Branch_AA_trans"/>
    <property type="match status" value="1"/>
</dbReference>
<keyword evidence="6" id="KW-0029">Amino-acid transport</keyword>
<evidence type="ECO:0000256" key="8">
    <source>
        <dbReference type="ARBA" id="ARBA00023136"/>
    </source>
</evidence>